<dbReference type="Gene3D" id="3.40.50.300">
    <property type="entry name" value="P-loop containing nucleotide triphosphate hydrolases"/>
    <property type="match status" value="1"/>
</dbReference>
<keyword evidence="2" id="KW-0813">Transport</keyword>
<protein>
    <submittedName>
        <fullName evidence="4">ABC transporter</fullName>
    </submittedName>
</protein>
<dbReference type="AlphaFoldDB" id="A0A1C4W6B2"/>
<dbReference type="PANTHER" id="PTHR43335">
    <property type="entry name" value="ABC TRANSPORTER, ATP-BINDING PROTEIN"/>
    <property type="match status" value="1"/>
</dbReference>
<dbReference type="EMBL" id="FMCX01000002">
    <property type="protein sequence ID" value="SCE91767.1"/>
    <property type="molecule type" value="Genomic_DNA"/>
</dbReference>
<organism evidence="4 5">
    <name type="scientific">Micromonospora mirobrigensis</name>
    <dbReference type="NCBI Taxonomy" id="262898"/>
    <lineage>
        <taxon>Bacteria</taxon>
        <taxon>Bacillati</taxon>
        <taxon>Actinomycetota</taxon>
        <taxon>Actinomycetes</taxon>
        <taxon>Micromonosporales</taxon>
        <taxon>Micromonosporaceae</taxon>
        <taxon>Micromonospora</taxon>
    </lineage>
</organism>
<evidence type="ECO:0000256" key="1">
    <source>
        <dbReference type="ARBA" id="ARBA00005417"/>
    </source>
</evidence>
<name>A0A1C4W6B2_9ACTN</name>
<dbReference type="STRING" id="262898.GA0070564_10237"/>
<dbReference type="Proteomes" id="UP000199504">
    <property type="component" value="Unassembled WGS sequence"/>
</dbReference>
<feature type="domain" description="ABC transporter" evidence="3">
    <location>
        <begin position="24"/>
        <end position="106"/>
    </location>
</feature>
<evidence type="ECO:0000313" key="5">
    <source>
        <dbReference type="Proteomes" id="UP000199504"/>
    </source>
</evidence>
<reference evidence="5" key="1">
    <citation type="submission" date="2016-06" db="EMBL/GenBank/DDBJ databases">
        <authorList>
            <person name="Varghese N."/>
            <person name="Submissions Spin"/>
        </authorList>
    </citation>
    <scope>NUCLEOTIDE SEQUENCE [LARGE SCALE GENOMIC DNA]</scope>
    <source>
        <strain evidence="5">DSM 44830</strain>
    </source>
</reference>
<dbReference type="SUPFAM" id="SSF52540">
    <property type="entry name" value="P-loop containing nucleoside triphosphate hydrolases"/>
    <property type="match status" value="1"/>
</dbReference>
<comment type="similarity">
    <text evidence="1">Belongs to the ABC transporter superfamily.</text>
</comment>
<keyword evidence="5" id="KW-1185">Reference proteome</keyword>
<evidence type="ECO:0000259" key="3">
    <source>
        <dbReference type="Pfam" id="PF00005"/>
    </source>
</evidence>
<dbReference type="InterPro" id="IPR027417">
    <property type="entry name" value="P-loop_NTPase"/>
</dbReference>
<dbReference type="InterPro" id="IPR003439">
    <property type="entry name" value="ABC_transporter-like_ATP-bd"/>
</dbReference>
<dbReference type="GO" id="GO:0005524">
    <property type="term" value="F:ATP binding"/>
    <property type="evidence" value="ECO:0007669"/>
    <property type="project" value="InterPro"/>
</dbReference>
<evidence type="ECO:0000313" key="4">
    <source>
        <dbReference type="EMBL" id="SCE91767.1"/>
    </source>
</evidence>
<proteinExistence type="inferred from homology"/>
<gene>
    <name evidence="4" type="ORF">GA0070564_10237</name>
</gene>
<dbReference type="Pfam" id="PF00005">
    <property type="entry name" value="ABC_tran"/>
    <property type="match status" value="1"/>
</dbReference>
<accession>A0A1C4W6B2</accession>
<evidence type="ECO:0000256" key="2">
    <source>
        <dbReference type="ARBA" id="ARBA00022448"/>
    </source>
</evidence>
<dbReference type="RefSeq" id="WP_176730594.1">
    <property type="nucleotide sequence ID" value="NZ_FMCX01000002.1"/>
</dbReference>
<sequence length="117" mass="12344">MPAPPITIRAESLTKRYRRQLAVDQLSFQVGEGEICALLGPNGAGKTSTMRMLIGLCRPDAGTASIAGTPVHLGAPVLRHVGVVIDGPALVPHLSGAANLKLLWSAATNRSRTPTWR</sequence>
<dbReference type="PANTHER" id="PTHR43335:SF4">
    <property type="entry name" value="ABC TRANSPORTER, ATP-BINDING PROTEIN"/>
    <property type="match status" value="1"/>
</dbReference>
<dbReference type="GO" id="GO:0016887">
    <property type="term" value="F:ATP hydrolysis activity"/>
    <property type="evidence" value="ECO:0007669"/>
    <property type="project" value="InterPro"/>
</dbReference>